<keyword evidence="4" id="KW-1134">Transmembrane beta strand</keyword>
<keyword evidence="6" id="KW-0472">Membrane</keyword>
<dbReference type="KEGG" id="gsb:GSUB_09865"/>
<dbReference type="GO" id="GO:0015562">
    <property type="term" value="F:efflux transmembrane transporter activity"/>
    <property type="evidence" value="ECO:0007669"/>
    <property type="project" value="InterPro"/>
</dbReference>
<dbReference type="EMBL" id="CP010311">
    <property type="protein sequence ID" value="AJF06791.1"/>
    <property type="molecule type" value="Genomic_DNA"/>
</dbReference>
<protein>
    <submittedName>
        <fullName evidence="9">Transporter</fullName>
    </submittedName>
</protein>
<dbReference type="SUPFAM" id="SSF56954">
    <property type="entry name" value="Outer membrane efflux proteins (OEP)"/>
    <property type="match status" value="1"/>
</dbReference>
<comment type="similarity">
    <text evidence="2">Belongs to the outer membrane factor (OMF) (TC 1.B.17) family.</text>
</comment>
<name>A0A0B5FT52_9BACT</name>
<comment type="subcellular location">
    <subcellularLocation>
        <location evidence="1">Cell outer membrane</location>
    </subcellularLocation>
</comment>
<keyword evidence="10" id="KW-1185">Reference proteome</keyword>
<dbReference type="RefSeq" id="WP_011367007.1">
    <property type="nucleotide sequence ID" value="NZ_CP010311.1"/>
</dbReference>
<gene>
    <name evidence="9" type="ORF">GSUB_09865</name>
</gene>
<dbReference type="AlphaFoldDB" id="A0A0B5FT52"/>
<evidence type="ECO:0000256" key="8">
    <source>
        <dbReference type="SAM" id="Coils"/>
    </source>
</evidence>
<dbReference type="PANTHER" id="PTHR30026:SF20">
    <property type="entry name" value="OUTER MEMBRANE PROTEIN TOLC"/>
    <property type="match status" value="1"/>
</dbReference>
<evidence type="ECO:0000256" key="1">
    <source>
        <dbReference type="ARBA" id="ARBA00004442"/>
    </source>
</evidence>
<dbReference type="Gene3D" id="1.20.1600.10">
    <property type="entry name" value="Outer membrane efflux proteins (OEP)"/>
    <property type="match status" value="1"/>
</dbReference>
<dbReference type="Proteomes" id="UP000035036">
    <property type="component" value="Chromosome"/>
</dbReference>
<dbReference type="STRING" id="483547.GSUB_09865"/>
<dbReference type="PIRSF" id="PIRSF001892">
    <property type="entry name" value="CyaE"/>
    <property type="match status" value="1"/>
</dbReference>
<evidence type="ECO:0000256" key="7">
    <source>
        <dbReference type="ARBA" id="ARBA00023237"/>
    </source>
</evidence>
<dbReference type="InterPro" id="IPR003423">
    <property type="entry name" value="OMP_efflux"/>
</dbReference>
<reference evidence="9 10" key="1">
    <citation type="journal article" date="2015" name="Genome Announc.">
        <title>Genomes of Geoalkalibacter ferrihydriticus Z-0531T and Geoalkalibacter subterraneus Red1T, Two Haloalkaliphilic Metal-Reducing Deltaproteobacteria.</title>
        <authorList>
            <person name="Badalamenti J.P."/>
            <person name="Krajmalnik-Brown R."/>
            <person name="Torres C.I."/>
            <person name="Bond D.R."/>
        </authorList>
    </citation>
    <scope>NUCLEOTIDE SEQUENCE [LARGE SCALE GENOMIC DNA]</scope>
    <source>
        <strain evidence="9 10">Red1</strain>
    </source>
</reference>
<dbReference type="Pfam" id="PF02321">
    <property type="entry name" value="OEP"/>
    <property type="match status" value="2"/>
</dbReference>
<dbReference type="GO" id="GO:0009279">
    <property type="term" value="C:cell outer membrane"/>
    <property type="evidence" value="ECO:0007669"/>
    <property type="project" value="UniProtKB-SubCell"/>
</dbReference>
<organism evidence="9 10">
    <name type="scientific">Geoalkalibacter subterraneus</name>
    <dbReference type="NCBI Taxonomy" id="483547"/>
    <lineage>
        <taxon>Bacteria</taxon>
        <taxon>Pseudomonadati</taxon>
        <taxon>Thermodesulfobacteriota</taxon>
        <taxon>Desulfuromonadia</taxon>
        <taxon>Desulfuromonadales</taxon>
        <taxon>Geoalkalibacteraceae</taxon>
        <taxon>Geoalkalibacter</taxon>
    </lineage>
</organism>
<keyword evidence="7" id="KW-0998">Cell outer membrane</keyword>
<dbReference type="GO" id="GO:1990281">
    <property type="term" value="C:efflux pump complex"/>
    <property type="evidence" value="ECO:0007669"/>
    <property type="project" value="TreeGrafter"/>
</dbReference>
<evidence type="ECO:0000256" key="5">
    <source>
        <dbReference type="ARBA" id="ARBA00022692"/>
    </source>
</evidence>
<dbReference type="InterPro" id="IPR028351">
    <property type="entry name" value="CyaE"/>
</dbReference>
<keyword evidence="8" id="KW-0175">Coiled coil</keyword>
<evidence type="ECO:0000256" key="3">
    <source>
        <dbReference type="ARBA" id="ARBA00022448"/>
    </source>
</evidence>
<accession>A0A0B5FT52</accession>
<evidence type="ECO:0000256" key="6">
    <source>
        <dbReference type="ARBA" id="ARBA00023136"/>
    </source>
</evidence>
<dbReference type="PANTHER" id="PTHR30026">
    <property type="entry name" value="OUTER MEMBRANE PROTEIN TOLC"/>
    <property type="match status" value="1"/>
</dbReference>
<dbReference type="InterPro" id="IPR051906">
    <property type="entry name" value="TolC-like"/>
</dbReference>
<keyword evidence="5" id="KW-0812">Transmembrane</keyword>
<dbReference type="HOGENOM" id="CLU_012817_10_6_7"/>
<proteinExistence type="inferred from homology"/>
<dbReference type="GO" id="GO:0015288">
    <property type="term" value="F:porin activity"/>
    <property type="evidence" value="ECO:0007669"/>
    <property type="project" value="TreeGrafter"/>
</dbReference>
<evidence type="ECO:0000313" key="9">
    <source>
        <dbReference type="EMBL" id="AJF06791.1"/>
    </source>
</evidence>
<sequence>MKKALRITARTMVMLLVGGGLLLTAGCISISAAAEPLHGHSDAIAEKSPEIEGNRPSAPVEELRKLEKDGNIHLSLSDCLKIALQQNYDIRLTREALTQANTKITQARSAMLPFLGAEASYTRLDEELSFAMGPQSLTFMDRDQYKAGLVIRQPIFTGGRLNAARKASQYSRDAQAQENRAVEEEVVFQVTRAYRTAQLAEAFQGVAVEAVDLLNVHEHDVAILVEKGANPEIDLLRTRTELANARKDLNGADNAVDLAYSALKNLLSMPLEESVRLTEALVRSPGPGADLSSLTELALSQRPELSAMDSKMAAAEQALKAARGEYLPTIALEGRYEYMEGDFRDLEGGEHWTVGIGAQFPLWNWGKTAAKVREAGSQRAQVKIQRDKTTDRIRLEVRQAFLDLGKAEKNIDAAESALKTAREAYRLARASYRAGEGTNTDVLDVRTALSRAEANHTQALFDYNVALAALHRAVGVMVIEPPDIKEKESAE</sequence>
<feature type="coiled-coil region" evidence="8">
    <location>
        <begin position="404"/>
        <end position="431"/>
    </location>
</feature>
<evidence type="ECO:0000256" key="2">
    <source>
        <dbReference type="ARBA" id="ARBA00007613"/>
    </source>
</evidence>
<keyword evidence="3" id="KW-0813">Transport</keyword>
<evidence type="ECO:0000256" key="4">
    <source>
        <dbReference type="ARBA" id="ARBA00022452"/>
    </source>
</evidence>
<evidence type="ECO:0000313" key="10">
    <source>
        <dbReference type="Proteomes" id="UP000035036"/>
    </source>
</evidence>
<dbReference type="PROSITE" id="PS51257">
    <property type="entry name" value="PROKAR_LIPOPROTEIN"/>
    <property type="match status" value="1"/>
</dbReference>